<dbReference type="Pfam" id="PF00528">
    <property type="entry name" value="BPD_transp_1"/>
    <property type="match status" value="1"/>
</dbReference>
<evidence type="ECO:0000256" key="10">
    <source>
        <dbReference type="ARBA" id="ARBA00024202"/>
    </source>
</evidence>
<feature type="transmembrane region" description="Helical" evidence="13">
    <location>
        <begin position="230"/>
        <end position="252"/>
    </location>
</feature>
<evidence type="ECO:0000256" key="12">
    <source>
        <dbReference type="ARBA" id="ARBA00044774"/>
    </source>
</evidence>
<evidence type="ECO:0000313" key="15">
    <source>
        <dbReference type="EMBL" id="MBB5263074.1"/>
    </source>
</evidence>
<dbReference type="EMBL" id="JACHFW010000001">
    <property type="protein sequence ID" value="MBB5263074.1"/>
    <property type="molecule type" value="Genomic_DNA"/>
</dbReference>
<protein>
    <recommendedName>
        <fullName evidence="12">Nickel import system permease protein NikB</fullName>
    </recommendedName>
</protein>
<keyword evidence="2 13" id="KW-0813">Transport</keyword>
<dbReference type="Pfam" id="PF19300">
    <property type="entry name" value="BPD_transp_1_N"/>
    <property type="match status" value="1"/>
</dbReference>
<dbReference type="InterPro" id="IPR045621">
    <property type="entry name" value="BPD_transp_1_N"/>
</dbReference>
<dbReference type="PANTHER" id="PTHR43163">
    <property type="entry name" value="DIPEPTIDE TRANSPORT SYSTEM PERMEASE PROTEIN DPPB-RELATED"/>
    <property type="match status" value="1"/>
</dbReference>
<feature type="transmembrane region" description="Helical" evidence="13">
    <location>
        <begin position="137"/>
        <end position="158"/>
    </location>
</feature>
<keyword evidence="9 13" id="KW-0472">Membrane</keyword>
<evidence type="ECO:0000313" key="16">
    <source>
        <dbReference type="Proteomes" id="UP000543642"/>
    </source>
</evidence>
<dbReference type="GO" id="GO:0015099">
    <property type="term" value="F:nickel cation transmembrane transporter activity"/>
    <property type="evidence" value="ECO:0007669"/>
    <property type="project" value="InterPro"/>
</dbReference>
<comment type="subcellular location">
    <subcellularLocation>
        <location evidence="1 13">Cell membrane</location>
        <topology evidence="1 13">Multi-pass membrane protein</topology>
    </subcellularLocation>
</comment>
<evidence type="ECO:0000256" key="7">
    <source>
        <dbReference type="ARBA" id="ARBA00023065"/>
    </source>
</evidence>
<reference evidence="15 16" key="1">
    <citation type="submission" date="2020-08" db="EMBL/GenBank/DDBJ databases">
        <title>Genomic Encyclopedia of Type Strains, Phase IV (KMG-IV): sequencing the most valuable type-strain genomes for metagenomic binning, comparative biology and taxonomic classification.</title>
        <authorList>
            <person name="Goeker M."/>
        </authorList>
    </citation>
    <scope>NUCLEOTIDE SEQUENCE [LARGE SCALE GENOMIC DNA]</scope>
    <source>
        <strain evidence="15 16">DSM 106146</strain>
    </source>
</reference>
<dbReference type="NCBIfam" id="NF045470">
    <property type="entry name" value="Opp2B"/>
    <property type="match status" value="1"/>
</dbReference>
<evidence type="ECO:0000256" key="11">
    <source>
        <dbReference type="ARBA" id="ARBA00038669"/>
    </source>
</evidence>
<keyword evidence="7" id="KW-0406">Ion transport</keyword>
<evidence type="ECO:0000256" key="9">
    <source>
        <dbReference type="ARBA" id="ARBA00023136"/>
    </source>
</evidence>
<dbReference type="PANTHER" id="PTHR43163:SF6">
    <property type="entry name" value="DIPEPTIDE TRANSPORT SYSTEM PERMEASE PROTEIN DPPB-RELATED"/>
    <property type="match status" value="1"/>
</dbReference>
<comment type="caution">
    <text evidence="15">The sequence shown here is derived from an EMBL/GenBank/DDBJ whole genome shotgun (WGS) entry which is preliminary data.</text>
</comment>
<evidence type="ECO:0000256" key="2">
    <source>
        <dbReference type="ARBA" id="ARBA00022448"/>
    </source>
</evidence>
<accession>A0A7W8H770</accession>
<comment type="subunit">
    <text evidence="11">The complex is composed of two ATP-binding proteins (NikD and NikE), two transmembrane proteins (NikB and NikC) and a solute-binding protein (NikA).</text>
</comment>
<dbReference type="GO" id="GO:0005886">
    <property type="term" value="C:plasma membrane"/>
    <property type="evidence" value="ECO:0007669"/>
    <property type="project" value="UniProtKB-SubCell"/>
</dbReference>
<feature type="domain" description="ABC transmembrane type-1" evidence="14">
    <location>
        <begin position="98"/>
        <end position="299"/>
    </location>
</feature>
<dbReference type="InterPro" id="IPR035906">
    <property type="entry name" value="MetI-like_sf"/>
</dbReference>
<dbReference type="SUPFAM" id="SSF161098">
    <property type="entry name" value="MetI-like"/>
    <property type="match status" value="1"/>
</dbReference>
<keyword evidence="5 13" id="KW-0812">Transmembrane</keyword>
<evidence type="ECO:0000256" key="5">
    <source>
        <dbReference type="ARBA" id="ARBA00022692"/>
    </source>
</evidence>
<keyword evidence="4" id="KW-0533">Nickel</keyword>
<proteinExistence type="inferred from homology"/>
<evidence type="ECO:0000256" key="3">
    <source>
        <dbReference type="ARBA" id="ARBA00022475"/>
    </source>
</evidence>
<keyword evidence="8" id="KW-0921">Nickel transport</keyword>
<dbReference type="RefSeq" id="WP_183770411.1">
    <property type="nucleotide sequence ID" value="NZ_JACHFW010000001.1"/>
</dbReference>
<dbReference type="Proteomes" id="UP000543642">
    <property type="component" value="Unassembled WGS sequence"/>
</dbReference>
<evidence type="ECO:0000256" key="13">
    <source>
        <dbReference type="RuleBase" id="RU363032"/>
    </source>
</evidence>
<keyword evidence="16" id="KW-1185">Reference proteome</keyword>
<gene>
    <name evidence="15" type="ORF">HNP82_000168</name>
</gene>
<evidence type="ECO:0000256" key="1">
    <source>
        <dbReference type="ARBA" id="ARBA00004651"/>
    </source>
</evidence>
<sequence>MIQYIAKRLVQLIAVLFGVTFLTFMITQAAPSDAAQMQYISMGTIPSEELLEQTREEMGLNDPVLVQYGRWLWNVLHGDLGTSTKFSESVLTQMSRKLPMTIELAAVSGVIMVLIAFPLGILSAVKKNKWIDYLIRFLSFFGISMPNFWLGLLLMYVFAVRLGWFHVVSTNDIAGIVLPVATLTIPMVCTYVRQIRAAVLEELNSNYVVGARSRGISERRIIFGHVLPNALLPIVTLIGLSVGHLLGGAAIIETLFSWQGIGNMVVEAIRVRDYPLIQGYVIWMAVIYVMVNLLVDIMYRLLDPQIRLRKKVD</sequence>
<organism evidence="15 16">
    <name type="scientific">Catenibacillus scindens</name>
    <dbReference type="NCBI Taxonomy" id="673271"/>
    <lineage>
        <taxon>Bacteria</taxon>
        <taxon>Bacillati</taxon>
        <taxon>Bacillota</taxon>
        <taxon>Clostridia</taxon>
        <taxon>Lachnospirales</taxon>
        <taxon>Lachnospiraceae</taxon>
        <taxon>Catenibacillus</taxon>
    </lineage>
</organism>
<dbReference type="Gene3D" id="1.10.3720.10">
    <property type="entry name" value="MetI-like"/>
    <property type="match status" value="1"/>
</dbReference>
<feature type="transmembrane region" description="Helical" evidence="13">
    <location>
        <begin position="104"/>
        <end position="125"/>
    </location>
</feature>
<keyword evidence="6 13" id="KW-1133">Transmembrane helix</keyword>
<comment type="similarity">
    <text evidence="10">Belongs to the binding-protein-dependent transport system permease family. OppBC subfamily.</text>
</comment>
<feature type="transmembrane region" description="Helical" evidence="13">
    <location>
        <begin position="173"/>
        <end position="192"/>
    </location>
</feature>
<dbReference type="PROSITE" id="PS50928">
    <property type="entry name" value="ABC_TM1"/>
    <property type="match status" value="1"/>
</dbReference>
<dbReference type="InterPro" id="IPR050045">
    <property type="entry name" value="Opp2B"/>
</dbReference>
<evidence type="ECO:0000256" key="6">
    <source>
        <dbReference type="ARBA" id="ARBA00022989"/>
    </source>
</evidence>
<dbReference type="CDD" id="cd06261">
    <property type="entry name" value="TM_PBP2"/>
    <property type="match status" value="1"/>
</dbReference>
<dbReference type="InterPro" id="IPR000515">
    <property type="entry name" value="MetI-like"/>
</dbReference>
<evidence type="ECO:0000256" key="8">
    <source>
        <dbReference type="ARBA" id="ARBA00023112"/>
    </source>
</evidence>
<name>A0A7W8H770_9FIRM</name>
<keyword evidence="3" id="KW-1003">Cell membrane</keyword>
<evidence type="ECO:0000256" key="4">
    <source>
        <dbReference type="ARBA" id="ARBA00022596"/>
    </source>
</evidence>
<evidence type="ECO:0000259" key="14">
    <source>
        <dbReference type="PROSITE" id="PS50928"/>
    </source>
</evidence>
<feature type="transmembrane region" description="Helical" evidence="13">
    <location>
        <begin position="280"/>
        <end position="302"/>
    </location>
</feature>
<dbReference type="AlphaFoldDB" id="A0A7W8H770"/>